<feature type="compositionally biased region" description="Basic residues" evidence="1">
    <location>
        <begin position="117"/>
        <end position="131"/>
    </location>
</feature>
<reference evidence="2 3" key="1">
    <citation type="journal article" date="2024" name="BMC Genomics">
        <title>De novo assembly and annotation of Popillia japonica's genome with initial clues to its potential as an invasive pest.</title>
        <authorList>
            <person name="Cucini C."/>
            <person name="Boschi S."/>
            <person name="Funari R."/>
            <person name="Cardaioli E."/>
            <person name="Iannotti N."/>
            <person name="Marturano G."/>
            <person name="Paoli F."/>
            <person name="Bruttini M."/>
            <person name="Carapelli A."/>
            <person name="Frati F."/>
            <person name="Nardi F."/>
        </authorList>
    </citation>
    <scope>NUCLEOTIDE SEQUENCE [LARGE SCALE GENOMIC DNA]</scope>
    <source>
        <strain evidence="2">DMR45628</strain>
    </source>
</reference>
<keyword evidence="3" id="KW-1185">Reference proteome</keyword>
<evidence type="ECO:0000313" key="3">
    <source>
        <dbReference type="Proteomes" id="UP001458880"/>
    </source>
</evidence>
<comment type="caution">
    <text evidence="2">The sequence shown here is derived from an EMBL/GenBank/DDBJ whole genome shotgun (WGS) entry which is preliminary data.</text>
</comment>
<protein>
    <submittedName>
        <fullName evidence="2">Uncharacterized protein</fullName>
    </submittedName>
</protein>
<proteinExistence type="predicted"/>
<evidence type="ECO:0000313" key="2">
    <source>
        <dbReference type="EMBL" id="KAK9737286.1"/>
    </source>
</evidence>
<gene>
    <name evidence="2" type="ORF">QE152_g10830</name>
</gene>
<name>A0AAW1LSF2_POPJA</name>
<feature type="compositionally biased region" description="Polar residues" evidence="1">
    <location>
        <begin position="168"/>
        <end position="177"/>
    </location>
</feature>
<accession>A0AAW1LSF2</accession>
<dbReference type="Proteomes" id="UP001458880">
    <property type="component" value="Unassembled WGS sequence"/>
</dbReference>
<dbReference type="AlphaFoldDB" id="A0AAW1LSF2"/>
<sequence length="177" mass="20342">MSNKIKGVDIRPLPKAPPRQNKLYNFFDMSNKIKGVDIRPLPKAPPRQNKKKSEPGCSRVYPDTPEKDKIEQKEEQKQLKEEKKLREGSEPACEAPALKSDVKKRNKAFKQKDNRILKKKTKARGKRNKAFKQKDNRILKKKTKARGKQTNWLSSSEDSDDSKIADKAQTSDSDILI</sequence>
<feature type="compositionally biased region" description="Basic and acidic residues" evidence="1">
    <location>
        <begin position="64"/>
        <end position="89"/>
    </location>
</feature>
<organism evidence="2 3">
    <name type="scientific">Popillia japonica</name>
    <name type="common">Japanese beetle</name>
    <dbReference type="NCBI Taxonomy" id="7064"/>
    <lineage>
        <taxon>Eukaryota</taxon>
        <taxon>Metazoa</taxon>
        <taxon>Ecdysozoa</taxon>
        <taxon>Arthropoda</taxon>
        <taxon>Hexapoda</taxon>
        <taxon>Insecta</taxon>
        <taxon>Pterygota</taxon>
        <taxon>Neoptera</taxon>
        <taxon>Endopterygota</taxon>
        <taxon>Coleoptera</taxon>
        <taxon>Polyphaga</taxon>
        <taxon>Scarabaeiformia</taxon>
        <taxon>Scarabaeidae</taxon>
        <taxon>Rutelinae</taxon>
        <taxon>Popillia</taxon>
    </lineage>
</organism>
<evidence type="ECO:0000256" key="1">
    <source>
        <dbReference type="SAM" id="MobiDB-lite"/>
    </source>
</evidence>
<feature type="region of interest" description="Disordered" evidence="1">
    <location>
        <begin position="1"/>
        <end position="177"/>
    </location>
</feature>
<dbReference type="EMBL" id="JASPKY010000102">
    <property type="protein sequence ID" value="KAK9737286.1"/>
    <property type="molecule type" value="Genomic_DNA"/>
</dbReference>